<dbReference type="EMBL" id="JBHIRY010000001">
    <property type="protein sequence ID" value="MFB5759011.1"/>
    <property type="molecule type" value="Genomic_DNA"/>
</dbReference>
<reference evidence="2 3" key="1">
    <citation type="submission" date="2024-09" db="EMBL/GenBank/DDBJ databases">
        <title>Paenibacillus zeirhizospherea sp. nov., isolated from surface of the maize (Zea mays) roots in a horticulture field, Hungary.</title>
        <authorList>
            <person name="Marton D."/>
            <person name="Farkas M."/>
            <person name="Bedics A."/>
            <person name="Toth E."/>
            <person name="Tancsics A."/>
            <person name="Boka K."/>
            <person name="Marati G."/>
            <person name="Kriszt B."/>
            <person name="Cserhati M."/>
        </authorList>
    </citation>
    <scope>NUCLEOTIDE SEQUENCE [LARGE SCALE GENOMIC DNA]</scope>
    <source>
        <strain evidence="2 3">JCM 18446</strain>
    </source>
</reference>
<name>A0ABV5BV45_9BACL</name>
<gene>
    <name evidence="2" type="ORF">ACE5LO_01260</name>
</gene>
<protein>
    <submittedName>
        <fullName evidence="2">SprT-like domain-containing protein</fullName>
    </submittedName>
</protein>
<dbReference type="Gene3D" id="1.10.10.2910">
    <property type="match status" value="1"/>
</dbReference>
<evidence type="ECO:0000313" key="3">
    <source>
        <dbReference type="Proteomes" id="UP001580430"/>
    </source>
</evidence>
<dbReference type="Pfam" id="PF10263">
    <property type="entry name" value="SprT-like"/>
    <property type="match status" value="1"/>
</dbReference>
<evidence type="ECO:0000259" key="1">
    <source>
        <dbReference type="Pfam" id="PF10263"/>
    </source>
</evidence>
<dbReference type="RefSeq" id="WP_375518263.1">
    <property type="nucleotide sequence ID" value="NZ_JBHIRY010000001.1"/>
</dbReference>
<dbReference type="InterPro" id="IPR006640">
    <property type="entry name" value="SprT-like_domain"/>
</dbReference>
<keyword evidence="3" id="KW-1185">Reference proteome</keyword>
<sequence>MPEVTLEWLNKQAKQLVKKHWNLNEIPTITIDLERKDLNWTTAVGYYCNDIKTIAFNSEVNKRRTEREIKRTLLHELCHWYLHTTGQKFRDSDERFAREMIRVGLGQRYNRDEQAVLAAKEAWKSKNDERFEIIEKNSDETITFRLKHRRKDQDDFEKDLAQVLIRMHNDRVKQNEDYSILPGDVAQMMVKWYGYKLEPIAACGIVLSRNDGWGGGEVGGRDDIISVLEELGIDTEEAEMKLLELDEEELYTASEIE</sequence>
<accession>A0ABV5BV45</accession>
<feature type="domain" description="SprT-like" evidence="1">
    <location>
        <begin position="14"/>
        <end position="104"/>
    </location>
</feature>
<organism evidence="2 3">
    <name type="scientific">Paenibacillus medicaginis</name>
    <dbReference type="NCBI Taxonomy" id="1470560"/>
    <lineage>
        <taxon>Bacteria</taxon>
        <taxon>Bacillati</taxon>
        <taxon>Bacillota</taxon>
        <taxon>Bacilli</taxon>
        <taxon>Bacillales</taxon>
        <taxon>Paenibacillaceae</taxon>
        <taxon>Paenibacillus</taxon>
    </lineage>
</organism>
<dbReference type="Proteomes" id="UP001580430">
    <property type="component" value="Unassembled WGS sequence"/>
</dbReference>
<comment type="caution">
    <text evidence="2">The sequence shown here is derived from an EMBL/GenBank/DDBJ whole genome shotgun (WGS) entry which is preliminary data.</text>
</comment>
<proteinExistence type="predicted"/>
<evidence type="ECO:0000313" key="2">
    <source>
        <dbReference type="EMBL" id="MFB5759011.1"/>
    </source>
</evidence>